<evidence type="ECO:0000259" key="3">
    <source>
        <dbReference type="PROSITE" id="PS51194"/>
    </source>
</evidence>
<keyword evidence="2" id="KW-0472">Membrane</keyword>
<feature type="non-terminal residue" evidence="4">
    <location>
        <position position="1"/>
    </location>
</feature>
<dbReference type="InterPro" id="IPR001650">
    <property type="entry name" value="Helicase_C-like"/>
</dbReference>
<dbReference type="OrthoDB" id="3270319at2759"/>
<dbReference type="AlphaFoldDB" id="A0A0D0A395"/>
<dbReference type="STRING" id="930992.A0A0D0A395"/>
<organism evidence="4 5">
    <name type="scientific">Suillus luteus UH-Slu-Lm8-n1</name>
    <dbReference type="NCBI Taxonomy" id="930992"/>
    <lineage>
        <taxon>Eukaryota</taxon>
        <taxon>Fungi</taxon>
        <taxon>Dikarya</taxon>
        <taxon>Basidiomycota</taxon>
        <taxon>Agaricomycotina</taxon>
        <taxon>Agaricomycetes</taxon>
        <taxon>Agaricomycetidae</taxon>
        <taxon>Boletales</taxon>
        <taxon>Suillineae</taxon>
        <taxon>Suillaceae</taxon>
        <taxon>Suillus</taxon>
    </lineage>
</organism>
<dbReference type="Proteomes" id="UP000054485">
    <property type="component" value="Unassembled WGS sequence"/>
</dbReference>
<evidence type="ECO:0000256" key="1">
    <source>
        <dbReference type="ARBA" id="ARBA00022801"/>
    </source>
</evidence>
<evidence type="ECO:0000256" key="2">
    <source>
        <dbReference type="SAM" id="Phobius"/>
    </source>
</evidence>
<dbReference type="Pfam" id="PF00271">
    <property type="entry name" value="Helicase_C"/>
    <property type="match status" value="1"/>
</dbReference>
<feature type="domain" description="Helicase C-terminal" evidence="3">
    <location>
        <begin position="229"/>
        <end position="394"/>
    </location>
</feature>
<dbReference type="HOGENOM" id="CLU_042561_0_0_1"/>
<dbReference type="InParanoid" id="A0A0D0A395"/>
<accession>A0A0D0A395</accession>
<dbReference type="EMBL" id="KN836141">
    <property type="protein sequence ID" value="KIK32704.1"/>
    <property type="molecule type" value="Genomic_DNA"/>
</dbReference>
<dbReference type="SMART" id="SM00490">
    <property type="entry name" value="HELICc"/>
    <property type="match status" value="1"/>
</dbReference>
<reference evidence="5" key="2">
    <citation type="submission" date="2015-01" db="EMBL/GenBank/DDBJ databases">
        <title>Evolutionary Origins and Diversification of the Mycorrhizal Mutualists.</title>
        <authorList>
            <consortium name="DOE Joint Genome Institute"/>
            <consortium name="Mycorrhizal Genomics Consortium"/>
            <person name="Kohler A."/>
            <person name="Kuo A."/>
            <person name="Nagy L.G."/>
            <person name="Floudas D."/>
            <person name="Copeland A."/>
            <person name="Barry K.W."/>
            <person name="Cichocki N."/>
            <person name="Veneault-Fourrey C."/>
            <person name="LaButti K."/>
            <person name="Lindquist E.A."/>
            <person name="Lipzen A."/>
            <person name="Lundell T."/>
            <person name="Morin E."/>
            <person name="Murat C."/>
            <person name="Riley R."/>
            <person name="Ohm R."/>
            <person name="Sun H."/>
            <person name="Tunlid A."/>
            <person name="Henrissat B."/>
            <person name="Grigoriev I.V."/>
            <person name="Hibbett D.S."/>
            <person name="Martin F."/>
        </authorList>
    </citation>
    <scope>NUCLEOTIDE SEQUENCE [LARGE SCALE GENOMIC DNA]</scope>
    <source>
        <strain evidence="5">UH-Slu-Lm8-n1</strain>
    </source>
</reference>
<reference evidence="4 5" key="1">
    <citation type="submission" date="2014-04" db="EMBL/GenBank/DDBJ databases">
        <authorList>
            <consortium name="DOE Joint Genome Institute"/>
            <person name="Kuo A."/>
            <person name="Ruytinx J."/>
            <person name="Rineau F."/>
            <person name="Colpaert J."/>
            <person name="Kohler A."/>
            <person name="Nagy L.G."/>
            <person name="Floudas D."/>
            <person name="Copeland A."/>
            <person name="Barry K.W."/>
            <person name="Cichocki N."/>
            <person name="Veneault-Fourrey C."/>
            <person name="LaButti K."/>
            <person name="Lindquist E.A."/>
            <person name="Lipzen A."/>
            <person name="Lundell T."/>
            <person name="Morin E."/>
            <person name="Murat C."/>
            <person name="Sun H."/>
            <person name="Tunlid A."/>
            <person name="Henrissat B."/>
            <person name="Grigoriev I.V."/>
            <person name="Hibbett D.S."/>
            <person name="Martin F."/>
            <person name="Nordberg H.P."/>
            <person name="Cantor M.N."/>
            <person name="Hua S.X."/>
        </authorList>
    </citation>
    <scope>NUCLEOTIDE SEQUENCE [LARGE SCALE GENOMIC DNA]</scope>
    <source>
        <strain evidence="4 5">UH-Slu-Lm8-n1</strain>
    </source>
</reference>
<proteinExistence type="predicted"/>
<protein>
    <recommendedName>
        <fullName evidence="3">Helicase C-terminal domain-containing protein</fullName>
    </recommendedName>
</protein>
<evidence type="ECO:0000313" key="4">
    <source>
        <dbReference type="EMBL" id="KIK32704.1"/>
    </source>
</evidence>
<keyword evidence="2" id="KW-1133">Transmembrane helix</keyword>
<dbReference type="PANTHER" id="PTHR10799">
    <property type="entry name" value="SNF2/RAD54 HELICASE FAMILY"/>
    <property type="match status" value="1"/>
</dbReference>
<gene>
    <name evidence="4" type="ORF">CY34DRAFT_100917</name>
</gene>
<keyword evidence="1" id="KW-0378">Hydrolase</keyword>
<dbReference type="Gene3D" id="3.40.50.300">
    <property type="entry name" value="P-loop containing nucleotide triphosphate hydrolases"/>
    <property type="match status" value="1"/>
</dbReference>
<keyword evidence="2" id="KW-0812">Transmembrane</keyword>
<dbReference type="InterPro" id="IPR027417">
    <property type="entry name" value="P-loop_NTPase"/>
</dbReference>
<dbReference type="GO" id="GO:0016787">
    <property type="term" value="F:hydrolase activity"/>
    <property type="evidence" value="ECO:0007669"/>
    <property type="project" value="UniProtKB-KW"/>
</dbReference>
<dbReference type="SUPFAM" id="SSF52540">
    <property type="entry name" value="P-loop containing nucleoside triphosphate hydrolases"/>
    <property type="match status" value="1"/>
</dbReference>
<sequence>VAARALQGKSHSTVIMTATPITTKPADLWNMGLLLGLPQFKDTVQLKTMNRELSAAQRRDRKAQREAGVEGSILRAVFVGNQNPEAAQEEYLPVMKTWMGRMREWFAPVIILRTVDSTDNMGNKILGLLPYHDHSLKIKLLDWEMENLRNIARGYLDECPIVGMSKNFYVEFRRSILHPHMNSTDERSWTKPKSWEEWDTSPNTKSMKLDVLAMLLKYHLESDGRQPLMMDESGRNLVPNPAFAAGNTSPDEPDRIIVFSAFVTSNQAIVDILDLHGIRVLELNGQTPMNKRKGILDEFRSSARTDGVRVLILSGVGMVGLNLACANIMVVMDTLWSEQDDRQLRGRIYRHPQAKEVHVYRAIALKTADVFLNNISFSKGAMHEAFIGADKEFRKGSDYL</sequence>
<dbReference type="InterPro" id="IPR049730">
    <property type="entry name" value="SNF2/RAD54-like_C"/>
</dbReference>
<feature type="transmembrane region" description="Helical" evidence="2">
    <location>
        <begin position="310"/>
        <end position="336"/>
    </location>
</feature>
<name>A0A0D0A395_9AGAM</name>
<dbReference type="CDD" id="cd18793">
    <property type="entry name" value="SF2_C_SNF"/>
    <property type="match status" value="1"/>
</dbReference>
<evidence type="ECO:0000313" key="5">
    <source>
        <dbReference type="Proteomes" id="UP000054485"/>
    </source>
</evidence>
<keyword evidence="5" id="KW-1185">Reference proteome</keyword>
<dbReference type="PROSITE" id="PS51194">
    <property type="entry name" value="HELICASE_CTER"/>
    <property type="match status" value="1"/>
</dbReference>